<gene>
    <name evidence="1" type="ORF">ACFQ44_00490</name>
</gene>
<organism evidence="1 2">
    <name type="scientific">Levilactobacillus lanxiensis</name>
    <dbReference type="NCBI Taxonomy" id="2799568"/>
    <lineage>
        <taxon>Bacteria</taxon>
        <taxon>Bacillati</taxon>
        <taxon>Bacillota</taxon>
        <taxon>Bacilli</taxon>
        <taxon>Lactobacillales</taxon>
        <taxon>Lactobacillaceae</taxon>
        <taxon>Levilactobacillus</taxon>
    </lineage>
</organism>
<sequence>MRQFNVQTAGADFVPRLPWSTDPSASLVALLGPEPRDLLIQDTATDELTIVPQVSLEDLIEKLGHSVYGRLGNQLLAALPVTTPAWQPTVANYLLLDLAQVNHATVLATMGALVGLVVVQQSGGPATPARLAGVASQAQCWLQEIGVTAHQLLLPAGVTILRKLLTQLLTQNRQCDGYVPADCDTHAGQLVQEAVALAHGQLETLQLPDSWRLLRVAVQERQLKNS</sequence>
<proteinExistence type="predicted"/>
<name>A0ABW4D2E9_9LACO</name>
<evidence type="ECO:0000313" key="2">
    <source>
        <dbReference type="Proteomes" id="UP001597189"/>
    </source>
</evidence>
<dbReference type="RefSeq" id="WP_203642658.1">
    <property type="nucleotide sequence ID" value="NZ_BOLN01000001.1"/>
</dbReference>
<dbReference type="Proteomes" id="UP001597189">
    <property type="component" value="Unassembled WGS sequence"/>
</dbReference>
<protein>
    <submittedName>
        <fullName evidence="1">Uncharacterized protein</fullName>
    </submittedName>
</protein>
<evidence type="ECO:0000313" key="1">
    <source>
        <dbReference type="EMBL" id="MFD1454152.1"/>
    </source>
</evidence>
<accession>A0ABW4D2E9</accession>
<keyword evidence="2" id="KW-1185">Reference proteome</keyword>
<dbReference type="EMBL" id="JBHTOD010000001">
    <property type="protein sequence ID" value="MFD1454152.1"/>
    <property type="molecule type" value="Genomic_DNA"/>
</dbReference>
<reference evidence="2" key="1">
    <citation type="journal article" date="2019" name="Int. J. Syst. Evol. Microbiol.">
        <title>The Global Catalogue of Microorganisms (GCM) 10K type strain sequencing project: providing services to taxonomists for standard genome sequencing and annotation.</title>
        <authorList>
            <consortium name="The Broad Institute Genomics Platform"/>
            <consortium name="The Broad Institute Genome Sequencing Center for Infectious Disease"/>
            <person name="Wu L."/>
            <person name="Ma J."/>
        </authorList>
    </citation>
    <scope>NUCLEOTIDE SEQUENCE [LARGE SCALE GENOMIC DNA]</scope>
    <source>
        <strain evidence="2">CCM 8979</strain>
    </source>
</reference>
<comment type="caution">
    <text evidence="1">The sequence shown here is derived from an EMBL/GenBank/DDBJ whole genome shotgun (WGS) entry which is preliminary data.</text>
</comment>